<dbReference type="Pfam" id="PF00227">
    <property type="entry name" value="Proteasome"/>
    <property type="match status" value="1"/>
</dbReference>
<evidence type="ECO:0000313" key="3">
    <source>
        <dbReference type="Proteomes" id="UP001177140"/>
    </source>
</evidence>
<dbReference type="SUPFAM" id="SSF56235">
    <property type="entry name" value="N-terminal nucleophile aminohydrolases (Ntn hydrolases)"/>
    <property type="match status" value="1"/>
</dbReference>
<dbReference type="AlphaFoldDB" id="A0AA41VT60"/>
<evidence type="ECO:0000256" key="1">
    <source>
        <dbReference type="SAM" id="MobiDB-lite"/>
    </source>
</evidence>
<feature type="compositionally biased region" description="Polar residues" evidence="1">
    <location>
        <begin position="275"/>
        <end position="288"/>
    </location>
</feature>
<dbReference type="Gene3D" id="3.60.20.10">
    <property type="entry name" value="Glutamine Phosphoribosylpyrophosphate, subunit 1, domain 1"/>
    <property type="match status" value="1"/>
</dbReference>
<name>A0AA41VT60_PAPNU</name>
<dbReference type="InterPro" id="IPR029055">
    <property type="entry name" value="Ntn_hydrolases_N"/>
</dbReference>
<proteinExistence type="predicted"/>
<keyword evidence="3" id="KW-1185">Reference proteome</keyword>
<sequence length="312" mass="35499">MHFSRQPSGSCTLLITLKIKNGILLAFDSRSHDKKKNKAALKDCRLVPVFSKAWDIANQRKVEKVNEKVQLAQYCALAIAGSSKIGFWVHNQLLEEVLTRLEHEKGQEKQLTADDAVRLIRDNLEKKILEAKTPEEKTKITKRVKNTLLIYATWEKDIDDTLVAKIMPIEYGGTSDDVDYQCFGIQQEAATHILEREWKPGMSLTEGTDLISRVMKEAFISEEIEKKGQHFLGGRLKICVLQPRDTSELPLGRNEEAQDRAITFLDLGSDVFENASNVPRRQSNTGSSELDVPRENALRRRTRRRPGVPQYV</sequence>
<accession>A0AA41VT60</accession>
<protein>
    <submittedName>
        <fullName evidence="2">Uncharacterized protein</fullName>
    </submittedName>
</protein>
<evidence type="ECO:0000313" key="2">
    <source>
        <dbReference type="EMBL" id="MCL7046952.1"/>
    </source>
</evidence>
<organism evidence="2 3">
    <name type="scientific">Papaver nudicaule</name>
    <name type="common">Iceland poppy</name>
    <dbReference type="NCBI Taxonomy" id="74823"/>
    <lineage>
        <taxon>Eukaryota</taxon>
        <taxon>Viridiplantae</taxon>
        <taxon>Streptophyta</taxon>
        <taxon>Embryophyta</taxon>
        <taxon>Tracheophyta</taxon>
        <taxon>Spermatophyta</taxon>
        <taxon>Magnoliopsida</taxon>
        <taxon>Ranunculales</taxon>
        <taxon>Papaveraceae</taxon>
        <taxon>Papaveroideae</taxon>
        <taxon>Papaver</taxon>
    </lineage>
</organism>
<dbReference type="GO" id="GO:0005839">
    <property type="term" value="C:proteasome core complex"/>
    <property type="evidence" value="ECO:0007669"/>
    <property type="project" value="InterPro"/>
</dbReference>
<reference evidence="2" key="1">
    <citation type="submission" date="2022-03" db="EMBL/GenBank/DDBJ databases">
        <title>A functionally conserved STORR gene fusion in Papaver species that diverged 16.8 million years ago.</title>
        <authorList>
            <person name="Catania T."/>
        </authorList>
    </citation>
    <scope>NUCLEOTIDE SEQUENCE</scope>
    <source>
        <strain evidence="2">S-191538</strain>
    </source>
</reference>
<dbReference type="Proteomes" id="UP001177140">
    <property type="component" value="Unassembled WGS sequence"/>
</dbReference>
<dbReference type="GO" id="GO:0051603">
    <property type="term" value="P:proteolysis involved in protein catabolic process"/>
    <property type="evidence" value="ECO:0007669"/>
    <property type="project" value="InterPro"/>
</dbReference>
<comment type="caution">
    <text evidence="2">The sequence shown here is derived from an EMBL/GenBank/DDBJ whole genome shotgun (WGS) entry which is preliminary data.</text>
</comment>
<gene>
    <name evidence="2" type="ORF">MKW94_012452</name>
</gene>
<dbReference type="EMBL" id="JAJJMA010287656">
    <property type="protein sequence ID" value="MCL7046952.1"/>
    <property type="molecule type" value="Genomic_DNA"/>
</dbReference>
<dbReference type="InterPro" id="IPR001353">
    <property type="entry name" value="Proteasome_sua/b"/>
</dbReference>
<feature type="region of interest" description="Disordered" evidence="1">
    <location>
        <begin position="275"/>
        <end position="312"/>
    </location>
</feature>